<dbReference type="PANTHER" id="PTHR43507:SF1">
    <property type="entry name" value="NADH-UBIQUINONE OXIDOREDUCTASE CHAIN 4"/>
    <property type="match status" value="1"/>
</dbReference>
<dbReference type="InterPro" id="IPR003918">
    <property type="entry name" value="NADH_UbQ_OxRdtase"/>
</dbReference>
<evidence type="ECO:0000313" key="12">
    <source>
        <dbReference type="EMBL" id="MEN3534968.1"/>
    </source>
</evidence>
<proteinExistence type="inferred from homology"/>
<keyword evidence="13" id="KW-1185">Reference proteome</keyword>
<reference evidence="12 13" key="1">
    <citation type="submission" date="2024-05" db="EMBL/GenBank/DDBJ databases">
        <title>Microbispora sp.ZYX-F-249.</title>
        <authorList>
            <person name="Xie H."/>
        </authorList>
    </citation>
    <scope>NUCLEOTIDE SEQUENCE [LARGE SCALE GENOMIC DNA]</scope>
    <source>
        <strain evidence="12 13">ZYX-F-249</strain>
    </source>
</reference>
<evidence type="ECO:0000256" key="5">
    <source>
        <dbReference type="ARBA" id="ARBA00022989"/>
    </source>
</evidence>
<evidence type="ECO:0000256" key="6">
    <source>
        <dbReference type="ARBA" id="ARBA00023027"/>
    </source>
</evidence>
<feature type="transmembrane region" description="Helical" evidence="9">
    <location>
        <begin position="332"/>
        <end position="351"/>
    </location>
</feature>
<comment type="caution">
    <text evidence="12">The sequence shown here is derived from an EMBL/GenBank/DDBJ whole genome shotgun (WGS) entry which is preliminary data.</text>
</comment>
<gene>
    <name evidence="12" type="ORF">AAH991_07640</name>
</gene>
<evidence type="ECO:0000256" key="8">
    <source>
        <dbReference type="RuleBase" id="RU000320"/>
    </source>
</evidence>
<feature type="domain" description="NADH:ubiquinone oxidoreductase chain 4 N-terminal" evidence="11">
    <location>
        <begin position="66"/>
        <end position="124"/>
    </location>
</feature>
<sequence>MPWLSTLMGVSVLGALGVTLVRNDKLAKQFTLVVSLIVLALTVAMAVQFSPNGDKFQFAETYDWIPAFGVHYGVAVDGIALVLILLSVILVPIVVLASWHDAEAGKRSVRTYFSLLLVLEAMMIGVFAATDVFLFYVFFEAMLIPMYFMIGSYGGAQRSYAAVKFLLYSLFGGLLMLVAVIALYSIAGKGTFMFSDLVGTIQDVTTQKWLFLGFFIAFAIKAPLWPFHTWLPDAAAQAPAGAAVLLVGVLDKVGTYGMLRFCLELFPDAAKFFTPLVITLSVIGIVYGAIVAIGQTDMKRLIAYTSVSHFGFIAMGVFAMTTSAGAGATLYMVNHGFSTGALFLIAGFLIYRRGSQFIADYGGVQKVAPILAGTFLVAGLSSLSLPGLSTFVSEFMVLTGTYQRYVVPAVIATVGVILAAIYILWMYQRTMNGPTAESVKSLPDLNAREKWVVAPLVALLLVFGFYPKPLLDVINPAVKDTLSSVSVTDPQPAVPVAQEGQ</sequence>
<feature type="transmembrane region" description="Helical" evidence="9">
    <location>
        <begin position="234"/>
        <end position="253"/>
    </location>
</feature>
<comment type="subcellular location">
    <subcellularLocation>
        <location evidence="1">Endomembrane system</location>
        <topology evidence="1">Multi-pass membrane protein</topology>
    </subcellularLocation>
    <subcellularLocation>
        <location evidence="8">Membrane</location>
        <topology evidence="8">Multi-pass membrane protein</topology>
    </subcellularLocation>
</comment>
<feature type="transmembrane region" description="Helical" evidence="9">
    <location>
        <begin position="30"/>
        <end position="50"/>
    </location>
</feature>
<dbReference type="Proteomes" id="UP001447516">
    <property type="component" value="Unassembled WGS sequence"/>
</dbReference>
<name>A0ABV0AI07_9ACTN</name>
<organism evidence="12 13">
    <name type="scientific">Microbispora maris</name>
    <dbReference type="NCBI Taxonomy" id="3144104"/>
    <lineage>
        <taxon>Bacteria</taxon>
        <taxon>Bacillati</taxon>
        <taxon>Actinomycetota</taxon>
        <taxon>Actinomycetes</taxon>
        <taxon>Streptosporangiales</taxon>
        <taxon>Streptosporangiaceae</taxon>
        <taxon>Microbispora</taxon>
    </lineage>
</organism>
<keyword evidence="3 8" id="KW-0812">Transmembrane</keyword>
<dbReference type="PRINTS" id="PR01437">
    <property type="entry name" value="NUOXDRDTASE4"/>
</dbReference>
<dbReference type="RefSeq" id="WP_346225041.1">
    <property type="nucleotide sequence ID" value="NZ_JBDJAW010000004.1"/>
</dbReference>
<feature type="transmembrane region" description="Helical" evidence="9">
    <location>
        <begin position="165"/>
        <end position="187"/>
    </location>
</feature>
<dbReference type="NCBIfam" id="NF004500">
    <property type="entry name" value="PRK05846.1-4"/>
    <property type="match status" value="1"/>
</dbReference>
<dbReference type="GO" id="GO:0050136">
    <property type="term" value="F:NADH dehydrogenase (quinone) (non-electrogenic) activity"/>
    <property type="evidence" value="ECO:0007669"/>
    <property type="project" value="UniProtKB-EC"/>
</dbReference>
<dbReference type="PANTHER" id="PTHR43507">
    <property type="entry name" value="NADH-UBIQUINONE OXIDOREDUCTASE CHAIN 4"/>
    <property type="match status" value="1"/>
</dbReference>
<evidence type="ECO:0000256" key="3">
    <source>
        <dbReference type="ARBA" id="ARBA00022692"/>
    </source>
</evidence>
<evidence type="ECO:0000256" key="7">
    <source>
        <dbReference type="ARBA" id="ARBA00023136"/>
    </source>
</evidence>
<dbReference type="InterPro" id="IPR000260">
    <property type="entry name" value="NADH4_N"/>
</dbReference>
<protein>
    <submittedName>
        <fullName evidence="12">NADH-quinone oxidoreductase subunit M</fullName>
        <ecNumber evidence="12">1.6.5.9</ecNumber>
    </submittedName>
</protein>
<dbReference type="InterPro" id="IPR010227">
    <property type="entry name" value="NADH_Q_OxRdtase_chainM/4"/>
</dbReference>
<feature type="transmembrane region" description="Helical" evidence="9">
    <location>
        <begin position="273"/>
        <end position="294"/>
    </location>
</feature>
<feature type="domain" description="NADH:quinone oxidoreductase/Mrp antiporter transmembrane" evidence="10">
    <location>
        <begin position="129"/>
        <end position="415"/>
    </location>
</feature>
<evidence type="ECO:0000313" key="13">
    <source>
        <dbReference type="Proteomes" id="UP001447516"/>
    </source>
</evidence>
<feature type="transmembrane region" description="Helical" evidence="9">
    <location>
        <begin position="70"/>
        <end position="97"/>
    </location>
</feature>
<evidence type="ECO:0000256" key="1">
    <source>
        <dbReference type="ARBA" id="ARBA00004127"/>
    </source>
</evidence>
<evidence type="ECO:0000259" key="10">
    <source>
        <dbReference type="Pfam" id="PF00361"/>
    </source>
</evidence>
<evidence type="ECO:0000259" key="11">
    <source>
        <dbReference type="Pfam" id="PF01059"/>
    </source>
</evidence>
<feature type="transmembrane region" description="Helical" evidence="9">
    <location>
        <begin position="363"/>
        <end position="385"/>
    </location>
</feature>
<keyword evidence="4" id="KW-1278">Translocase</keyword>
<dbReference type="EMBL" id="JBDJAW010000004">
    <property type="protein sequence ID" value="MEN3534968.1"/>
    <property type="molecule type" value="Genomic_DNA"/>
</dbReference>
<keyword evidence="7 9" id="KW-0472">Membrane</keyword>
<dbReference type="EC" id="1.6.5.9" evidence="12"/>
<feature type="transmembrane region" description="Helical" evidence="9">
    <location>
        <begin position="405"/>
        <end position="427"/>
    </location>
</feature>
<feature type="transmembrane region" description="Helical" evidence="9">
    <location>
        <begin position="133"/>
        <end position="153"/>
    </location>
</feature>
<evidence type="ECO:0000256" key="2">
    <source>
        <dbReference type="ARBA" id="ARBA00009025"/>
    </source>
</evidence>
<feature type="transmembrane region" description="Helical" evidence="9">
    <location>
        <begin position="301"/>
        <end position="320"/>
    </location>
</feature>
<comment type="similarity">
    <text evidence="2">Belongs to the complex I subunit 4 family.</text>
</comment>
<dbReference type="NCBIfam" id="TIGR01972">
    <property type="entry name" value="NDH_I_M"/>
    <property type="match status" value="1"/>
</dbReference>
<dbReference type="Pfam" id="PF00361">
    <property type="entry name" value="Proton_antipo_M"/>
    <property type="match status" value="1"/>
</dbReference>
<dbReference type="Pfam" id="PF01059">
    <property type="entry name" value="Oxidored_q5_N"/>
    <property type="match status" value="1"/>
</dbReference>
<feature type="transmembrane region" description="Helical" evidence="9">
    <location>
        <begin position="6"/>
        <end position="23"/>
    </location>
</feature>
<evidence type="ECO:0000256" key="4">
    <source>
        <dbReference type="ARBA" id="ARBA00022967"/>
    </source>
</evidence>
<evidence type="ECO:0000256" key="9">
    <source>
        <dbReference type="SAM" id="Phobius"/>
    </source>
</evidence>
<keyword evidence="5 9" id="KW-1133">Transmembrane helix</keyword>
<accession>A0ABV0AI07</accession>
<dbReference type="InterPro" id="IPR001750">
    <property type="entry name" value="ND/Mrp_TM"/>
</dbReference>
<feature type="transmembrane region" description="Helical" evidence="9">
    <location>
        <begin position="207"/>
        <end position="227"/>
    </location>
</feature>
<keyword evidence="12" id="KW-0560">Oxidoreductase</keyword>
<feature type="transmembrane region" description="Helical" evidence="9">
    <location>
        <begin position="109"/>
        <end position="127"/>
    </location>
</feature>
<keyword evidence="6" id="KW-0520">NAD</keyword>